<dbReference type="PROSITE" id="PS51007">
    <property type="entry name" value="CYTC"/>
    <property type="match status" value="1"/>
</dbReference>
<feature type="binding site" description="covalent" evidence="14">
    <location>
        <position position="672"/>
    </location>
    <ligand>
        <name>heme c</name>
        <dbReference type="ChEBI" id="CHEBI:61717"/>
    </ligand>
</feature>
<dbReference type="Gene3D" id="1.10.760.10">
    <property type="entry name" value="Cytochrome c-like domain"/>
    <property type="match status" value="1"/>
</dbReference>
<feature type="binding site" description="covalent" evidence="14">
    <location>
        <position position="791"/>
    </location>
    <ligand>
        <name>heme c</name>
        <dbReference type="ChEBI" id="CHEBI:61717"/>
    </ligand>
</feature>
<feature type="binding site" description="covalent" evidence="14">
    <location>
        <position position="673"/>
    </location>
    <ligand>
        <name>heme c</name>
        <dbReference type="ChEBI" id="CHEBI:61717"/>
    </ligand>
</feature>
<keyword evidence="8" id="KW-0999">Mitochondrion inner membrane</keyword>
<evidence type="ECO:0000256" key="1">
    <source>
        <dbReference type="ARBA" id="ARBA00004273"/>
    </source>
</evidence>
<keyword evidence="11 14" id="KW-0408">Iron</keyword>
<keyword evidence="13 15" id="KW-0472">Membrane</keyword>
<dbReference type="InterPro" id="IPR021157">
    <property type="entry name" value="Cyt_c1_TM_anchor_C"/>
</dbReference>
<evidence type="ECO:0000256" key="9">
    <source>
        <dbReference type="ARBA" id="ARBA00022982"/>
    </source>
</evidence>
<evidence type="ECO:0000256" key="11">
    <source>
        <dbReference type="ARBA" id="ARBA00023004"/>
    </source>
</evidence>
<evidence type="ECO:0000256" key="8">
    <source>
        <dbReference type="ARBA" id="ARBA00022792"/>
    </source>
</evidence>
<evidence type="ECO:0000256" key="14">
    <source>
        <dbReference type="PIRSR" id="PIRSR602326-1"/>
    </source>
</evidence>
<dbReference type="Proteomes" id="UP000887566">
    <property type="component" value="Unplaced"/>
</dbReference>
<dbReference type="WBParaSite" id="PSAMB.scaffold4818size13453.g25291.t1">
    <property type="protein sequence ID" value="PSAMB.scaffold4818size13453.g25291.t1"/>
    <property type="gene ID" value="PSAMB.scaffold4818size13453.g25291"/>
</dbReference>
<keyword evidence="10 15" id="KW-1133">Transmembrane helix</keyword>
<dbReference type="Gene3D" id="1.20.5.100">
    <property type="entry name" value="Cytochrome c1, transmembrane anchor, C-terminal"/>
    <property type="match status" value="1"/>
</dbReference>
<dbReference type="GO" id="GO:0009055">
    <property type="term" value="F:electron transfer activity"/>
    <property type="evidence" value="ECO:0007669"/>
    <property type="project" value="InterPro"/>
</dbReference>
<evidence type="ECO:0000256" key="5">
    <source>
        <dbReference type="ARBA" id="ARBA00022660"/>
    </source>
</evidence>
<dbReference type="InterPro" id="IPR009056">
    <property type="entry name" value="Cyt_c-like_dom"/>
</dbReference>
<evidence type="ECO:0000256" key="3">
    <source>
        <dbReference type="ARBA" id="ARBA00022448"/>
    </source>
</evidence>
<evidence type="ECO:0000256" key="4">
    <source>
        <dbReference type="ARBA" id="ARBA00022617"/>
    </source>
</evidence>
<keyword evidence="12" id="KW-0496">Mitochondrion</keyword>
<dbReference type="FunFam" id="1.10.760.10:FF:000011">
    <property type="entry name" value="Cytochrome c1, putative"/>
    <property type="match status" value="1"/>
</dbReference>
<dbReference type="InterPro" id="IPR002326">
    <property type="entry name" value="Cyt_c1"/>
</dbReference>
<keyword evidence="3" id="KW-0813">Transport</keyword>
<evidence type="ECO:0000256" key="2">
    <source>
        <dbReference type="ARBA" id="ARBA00006488"/>
    </source>
</evidence>
<feature type="domain" description="Cytochrome c" evidence="16">
    <location>
        <begin position="656"/>
        <end position="825"/>
    </location>
</feature>
<feature type="transmembrane region" description="Helical" evidence="15">
    <location>
        <begin position="835"/>
        <end position="853"/>
    </location>
</feature>
<reference evidence="18" key="1">
    <citation type="submission" date="2022-11" db="UniProtKB">
        <authorList>
            <consortium name="WormBaseParasite"/>
        </authorList>
    </citation>
    <scope>IDENTIFICATION</scope>
</reference>
<dbReference type="GO" id="GO:0046872">
    <property type="term" value="F:metal ion binding"/>
    <property type="evidence" value="ECO:0007669"/>
    <property type="project" value="UniProtKB-KW"/>
</dbReference>
<dbReference type="GO" id="GO:0020037">
    <property type="term" value="F:heme binding"/>
    <property type="evidence" value="ECO:0007669"/>
    <property type="project" value="InterPro"/>
</dbReference>
<comment type="subcellular location">
    <subcellularLocation>
        <location evidence="1">Mitochondrion inner membrane</location>
    </subcellularLocation>
</comment>
<name>A0A914WNE5_9BILA</name>
<sequence>MSLDDEADAARIFAVRIATLLDDDCADDALAELHDDANERLVLDACLELFSVISERMNRGELITERPEQWDYMQSMLEYLTKVCKPKEVLVALLDLLERVSSDGMFHLTLLMLKIAFLRLPDRRSTEFVWALRSIIDYLQKLPEPPAHQLEDKEMVALENCMASRRLEQCVRTALMFCDPFVSEARQCCRANDKMRRTRSLQLACFLLKMLERPIADLEIGDSEKMGFTAPFSECANHAVDLLIDLFPDVLQLHFIIINTGKLNIDCQGTEDTMMTADVMGLGVLEFLMQLGGGGRRRQPRVYSHEFIFDICLPSCVALCQKCDERKSVAIARKCVALFESMLQYIPEGAFQRDRLSLPSYQDAAFGLLTVMQHCPVLALRQRALRCFERLLRSFDDAGQMAFIRMMFHQLDRPGSSKRDNTNASNYLGWLIDFFRNRLAKSPSPDLLRETPSLLAMFCFLPDAEETDLFERRDQYLAALNLIRFIGLTQNELKLSAGLFKGLNESFVQPFGKAIELSAAHYKLEITNGKKEEQIARAENRPLDDMLLSKMDMCNRALLVFNLMISLLSRVSEVIGTNMGAAFRATSKATLFASANKEAVRRSLKSFVVGASVVAVGGAGAVIYALENSVKAGEFIAHPYPLPWSHSGIFSSLDYQSVRRGYEVYKQVCQACHSMKYIHFRHFVNVFMTEDEAKAEAAQALIKDIDDTGKPIERPGLLTDRLPAPYPNAKAAAAANNGAMPPDLSLMACARHGGDDYIFSLLTGYFDAPAGVKVEDGKAYNPYFPGGVISMPQQLYDEGIEYSDGIPATQSQQAKDVSAFLRWSAEPFHDDRKRYALKILAVLPILTFVLLYWKRHTWTFLKSQKFAWKTVKGREPPKH</sequence>
<comment type="similarity">
    <text evidence="2">Belongs to the cytochrome c family.</text>
</comment>
<dbReference type="GO" id="GO:0005743">
    <property type="term" value="C:mitochondrial inner membrane"/>
    <property type="evidence" value="ECO:0007669"/>
    <property type="project" value="UniProtKB-SubCell"/>
</dbReference>
<evidence type="ECO:0000256" key="10">
    <source>
        <dbReference type="ARBA" id="ARBA00022989"/>
    </source>
</evidence>
<keyword evidence="9" id="KW-0249">Electron transport</keyword>
<evidence type="ECO:0000256" key="15">
    <source>
        <dbReference type="SAM" id="Phobius"/>
    </source>
</evidence>
<feature type="binding site" description="covalent" evidence="14">
    <location>
        <position position="669"/>
    </location>
    <ligand>
        <name>heme c</name>
        <dbReference type="ChEBI" id="CHEBI:61717"/>
    </ligand>
</feature>
<dbReference type="AlphaFoldDB" id="A0A914WNE5"/>
<keyword evidence="4 14" id="KW-0349">Heme</keyword>
<dbReference type="PANTHER" id="PTHR10266">
    <property type="entry name" value="CYTOCHROME C1"/>
    <property type="match status" value="1"/>
</dbReference>
<keyword evidence="6 15" id="KW-0812">Transmembrane</keyword>
<organism evidence="17 18">
    <name type="scientific">Plectus sambesii</name>
    <dbReference type="NCBI Taxonomy" id="2011161"/>
    <lineage>
        <taxon>Eukaryota</taxon>
        <taxon>Metazoa</taxon>
        <taxon>Ecdysozoa</taxon>
        <taxon>Nematoda</taxon>
        <taxon>Chromadorea</taxon>
        <taxon>Plectida</taxon>
        <taxon>Plectina</taxon>
        <taxon>Plectoidea</taxon>
        <taxon>Plectidae</taxon>
        <taxon>Plectus</taxon>
    </lineage>
</organism>
<comment type="cofactor">
    <cofactor evidence="14">
        <name>heme c</name>
        <dbReference type="ChEBI" id="CHEBI:61717"/>
    </cofactor>
    <text evidence="14">Binds 1 heme c group covalently per subunit.</text>
</comment>
<dbReference type="PANTHER" id="PTHR10266:SF3">
    <property type="entry name" value="CYTOCHROME C1, HEME PROTEIN, MITOCHONDRIAL"/>
    <property type="match status" value="1"/>
</dbReference>
<dbReference type="SUPFAM" id="SSF48371">
    <property type="entry name" value="ARM repeat"/>
    <property type="match status" value="1"/>
</dbReference>
<proteinExistence type="inferred from homology"/>
<dbReference type="PRINTS" id="PR00603">
    <property type="entry name" value="CYTOCHROMEC1"/>
</dbReference>
<protein>
    <submittedName>
        <fullName evidence="18">Cytochrome c domain-containing protein</fullName>
    </submittedName>
</protein>
<keyword evidence="5" id="KW-0679">Respiratory chain</keyword>
<dbReference type="InterPro" id="IPR016024">
    <property type="entry name" value="ARM-type_fold"/>
</dbReference>
<accession>A0A914WNE5</accession>
<evidence type="ECO:0000313" key="17">
    <source>
        <dbReference type="Proteomes" id="UP000887566"/>
    </source>
</evidence>
<evidence type="ECO:0000256" key="6">
    <source>
        <dbReference type="ARBA" id="ARBA00022692"/>
    </source>
</evidence>
<evidence type="ECO:0000256" key="12">
    <source>
        <dbReference type="ARBA" id="ARBA00023128"/>
    </source>
</evidence>
<evidence type="ECO:0000256" key="13">
    <source>
        <dbReference type="ARBA" id="ARBA00023136"/>
    </source>
</evidence>
<evidence type="ECO:0000313" key="18">
    <source>
        <dbReference type="WBParaSite" id="PSAMB.scaffold4818size13453.g25291.t1"/>
    </source>
</evidence>
<dbReference type="SUPFAM" id="SSF46626">
    <property type="entry name" value="Cytochrome c"/>
    <property type="match status" value="1"/>
</dbReference>
<dbReference type="SUPFAM" id="SSF81496">
    <property type="entry name" value="Cytochrome c1 subunit of cytochrome bc1 complex (Ubiquinol-cytochrome c reductase), transmembrane anchor"/>
    <property type="match status" value="1"/>
</dbReference>
<dbReference type="GO" id="GO:0006122">
    <property type="term" value="P:mitochondrial electron transport, ubiquinol to cytochrome c"/>
    <property type="evidence" value="ECO:0007669"/>
    <property type="project" value="TreeGrafter"/>
</dbReference>
<dbReference type="InterPro" id="IPR036909">
    <property type="entry name" value="Cyt_c-like_dom_sf"/>
</dbReference>
<evidence type="ECO:0000259" key="16">
    <source>
        <dbReference type="PROSITE" id="PS51007"/>
    </source>
</evidence>
<dbReference type="Pfam" id="PF02167">
    <property type="entry name" value="Cytochrom_C1"/>
    <property type="match status" value="1"/>
</dbReference>
<evidence type="ECO:0000256" key="7">
    <source>
        <dbReference type="ARBA" id="ARBA00022723"/>
    </source>
</evidence>
<keyword evidence="7 14" id="KW-0479">Metal-binding</keyword>
<keyword evidence="17" id="KW-1185">Reference proteome</keyword>